<evidence type="ECO:0000313" key="2">
    <source>
        <dbReference type="EMBL" id="POI30758.1"/>
    </source>
</evidence>
<keyword evidence="3" id="KW-1185">Reference proteome</keyword>
<name>A0A2P4T319_BAMTH</name>
<accession>A0A2P4T319</accession>
<feature type="region of interest" description="Disordered" evidence="1">
    <location>
        <begin position="21"/>
        <end position="60"/>
    </location>
</feature>
<feature type="region of interest" description="Disordered" evidence="1">
    <location>
        <begin position="191"/>
        <end position="234"/>
    </location>
</feature>
<evidence type="ECO:0008006" key="4">
    <source>
        <dbReference type="Google" id="ProtNLM"/>
    </source>
</evidence>
<feature type="region of interest" description="Disordered" evidence="1">
    <location>
        <begin position="299"/>
        <end position="339"/>
    </location>
</feature>
<dbReference type="EMBL" id="PPHD01010757">
    <property type="protein sequence ID" value="POI30758.1"/>
    <property type="molecule type" value="Genomic_DNA"/>
</dbReference>
<dbReference type="PANTHER" id="PTHR14726:SF1">
    <property type="entry name" value="JHY PROTEIN HOMOLOG"/>
    <property type="match status" value="1"/>
</dbReference>
<gene>
    <name evidence="2" type="ORF">CIB84_005489</name>
</gene>
<sequence length="604" mass="68338">MDASATEYVTVSSPYTVHVRKEGFPQSQPTQPRFHPASLKRSPASEGSIGSELHDCQASDSESLALERQYQLELQQRIRANDELVGLSAGELENDSLEEEDSLEKMSSEKREGAKYATVQYTHRVPKKESDGRFHIVPYFLEHQIFLSLADMNLVANTKTVDEEPVQSALPYPNMKMRPEDKWCLNSQRLKDHQKKWSQRNKVKSKQNLKGRDLSRSDNHQPTERPAKPRSWHYRQHQMSEFQTAPMQAVEQDNSSALRSGLYPNPSVGPDTNTAANSDTCLNNFPACTRKRNKNCQLDRPNGLPHGQQHLHNHTAAPFSPRVGSTSGQAHPNQKKSSSTFNANHQEMVKDQVLPQDCKRHIYATSNLCSPAAFCTVSQLTQTMEQQNQEMSCLREANDLNSFSPLLPLIPHVESDSKVDPERDEGNQVKKSQSNSKGYLMQTEKQKQQKVCKKGSLSLRCVFQPYSSKACINLDVKLGGLGPDYEAIKEKKEKLKQQKEYAQRVKEHNMKNIVLVQRLPTKPKVISSVSRQKALEYAKKIPKPKTFTARQSNEEVKEKRVLLPTLKGASLPPITSLETLQSRHEKEKQVVAAFRTLHISSALK</sequence>
<feature type="compositionally biased region" description="Polar residues" evidence="1">
    <location>
        <begin position="323"/>
        <end position="339"/>
    </location>
</feature>
<comment type="caution">
    <text evidence="2">The sequence shown here is derived from an EMBL/GenBank/DDBJ whole genome shotgun (WGS) entry which is preliminary data.</text>
</comment>
<dbReference type="Proteomes" id="UP000237246">
    <property type="component" value="Unassembled WGS sequence"/>
</dbReference>
<evidence type="ECO:0000256" key="1">
    <source>
        <dbReference type="SAM" id="MobiDB-lite"/>
    </source>
</evidence>
<dbReference type="InterPro" id="IPR027968">
    <property type="entry name" value="JHY"/>
</dbReference>
<dbReference type="PANTHER" id="PTHR14726">
    <property type="entry name" value="JHY PROTEIN HOMOLOG"/>
    <property type="match status" value="1"/>
</dbReference>
<feature type="compositionally biased region" description="Polar residues" evidence="1">
    <location>
        <begin position="246"/>
        <end position="258"/>
    </location>
</feature>
<protein>
    <recommendedName>
        <fullName evidence="4">JHY protein</fullName>
    </recommendedName>
</protein>
<feature type="region of interest" description="Disordered" evidence="1">
    <location>
        <begin position="246"/>
        <end position="275"/>
    </location>
</feature>
<evidence type="ECO:0000313" key="3">
    <source>
        <dbReference type="Proteomes" id="UP000237246"/>
    </source>
</evidence>
<dbReference type="AlphaFoldDB" id="A0A2P4T319"/>
<reference evidence="2 3" key="1">
    <citation type="submission" date="2018-01" db="EMBL/GenBank/DDBJ databases">
        <title>Comparison of the Chinese Bamboo Partridge and Red Junglefowl genome sequences highlights the importance of demography in genome evolution.</title>
        <authorList>
            <person name="Tiley G.P."/>
            <person name="Kimball R.T."/>
            <person name="Braun E.L."/>
            <person name="Burleigh J.G."/>
        </authorList>
    </citation>
    <scope>NUCLEOTIDE SEQUENCE [LARGE SCALE GENOMIC DNA]</scope>
    <source>
        <strain evidence="2">RTK389</strain>
        <tissue evidence="2">Blood</tissue>
    </source>
</reference>
<proteinExistence type="predicted"/>
<organism evidence="2 3">
    <name type="scientific">Bambusicola thoracicus</name>
    <name type="common">Chinese bamboo-partridge</name>
    <name type="synonym">Perdix thoracica</name>
    <dbReference type="NCBI Taxonomy" id="9083"/>
    <lineage>
        <taxon>Eukaryota</taxon>
        <taxon>Metazoa</taxon>
        <taxon>Chordata</taxon>
        <taxon>Craniata</taxon>
        <taxon>Vertebrata</taxon>
        <taxon>Euteleostomi</taxon>
        <taxon>Archelosauria</taxon>
        <taxon>Archosauria</taxon>
        <taxon>Dinosauria</taxon>
        <taxon>Saurischia</taxon>
        <taxon>Theropoda</taxon>
        <taxon>Coelurosauria</taxon>
        <taxon>Aves</taxon>
        <taxon>Neognathae</taxon>
        <taxon>Galloanserae</taxon>
        <taxon>Galliformes</taxon>
        <taxon>Phasianidae</taxon>
        <taxon>Perdicinae</taxon>
        <taxon>Bambusicola</taxon>
    </lineage>
</organism>
<dbReference type="OrthoDB" id="10057281at2759"/>
<dbReference type="Pfam" id="PF15261">
    <property type="entry name" value="JHY"/>
    <property type="match status" value="1"/>
</dbReference>
<feature type="compositionally biased region" description="Basic and acidic residues" evidence="1">
    <location>
        <begin position="415"/>
        <end position="428"/>
    </location>
</feature>
<dbReference type="GO" id="GO:0035082">
    <property type="term" value="P:axoneme assembly"/>
    <property type="evidence" value="ECO:0007669"/>
    <property type="project" value="TreeGrafter"/>
</dbReference>
<feature type="region of interest" description="Disordered" evidence="1">
    <location>
        <begin position="415"/>
        <end position="439"/>
    </location>
</feature>
<feature type="compositionally biased region" description="Basic and acidic residues" evidence="1">
    <location>
        <begin position="210"/>
        <end position="227"/>
    </location>
</feature>
<feature type="compositionally biased region" description="Basic residues" evidence="1">
    <location>
        <begin position="192"/>
        <end position="209"/>
    </location>
</feature>